<dbReference type="SUPFAM" id="SSF54862">
    <property type="entry name" value="4Fe-4S ferredoxins"/>
    <property type="match status" value="1"/>
</dbReference>
<reference evidence="3" key="1">
    <citation type="journal article" date="2020" name="bioRxiv">
        <title>A rank-normalized archaeal taxonomy based on genome phylogeny resolves widespread incomplete and uneven classifications.</title>
        <authorList>
            <person name="Rinke C."/>
            <person name="Chuvochina M."/>
            <person name="Mussig A.J."/>
            <person name="Chaumeil P.-A."/>
            <person name="Waite D.W."/>
            <person name="Whitman W.B."/>
            <person name="Parks D.H."/>
            <person name="Hugenholtz P."/>
        </authorList>
    </citation>
    <scope>NUCLEOTIDE SEQUENCE [LARGE SCALE GENOMIC DNA]</scope>
</reference>
<gene>
    <name evidence="2" type="ORF">HA271_08910</name>
</gene>
<organism evidence="2 3">
    <name type="scientific">Methanobacterium subterraneum</name>
    <dbReference type="NCBI Taxonomy" id="59277"/>
    <lineage>
        <taxon>Archaea</taxon>
        <taxon>Methanobacteriati</taxon>
        <taxon>Methanobacteriota</taxon>
        <taxon>Methanomada group</taxon>
        <taxon>Methanobacteria</taxon>
        <taxon>Methanobacteriales</taxon>
        <taxon>Methanobacteriaceae</taxon>
        <taxon>Methanobacterium</taxon>
    </lineage>
</organism>
<dbReference type="PROSITE" id="PS00198">
    <property type="entry name" value="4FE4S_FER_1"/>
    <property type="match status" value="1"/>
</dbReference>
<accession>A0A7J4TKH6</accession>
<proteinExistence type="predicted"/>
<dbReference type="GO" id="GO:0016491">
    <property type="term" value="F:oxidoreductase activity"/>
    <property type="evidence" value="ECO:0007669"/>
    <property type="project" value="UniProtKB-ARBA"/>
</dbReference>
<name>A0A7J4TKH6_9EURY</name>
<comment type="caution">
    <text evidence="2">The sequence shown here is derived from an EMBL/GenBank/DDBJ whole genome shotgun (WGS) entry which is preliminary data.</text>
</comment>
<evidence type="ECO:0000259" key="1">
    <source>
        <dbReference type="PROSITE" id="PS51379"/>
    </source>
</evidence>
<dbReference type="Gene3D" id="3.30.70.20">
    <property type="match status" value="1"/>
</dbReference>
<dbReference type="Proteomes" id="UP000586031">
    <property type="component" value="Unassembled WGS sequence"/>
</dbReference>
<sequence length="54" mass="5583">GAIERKDDKATINVALCKGCGTCVGACPSGAMDQQHFRTGQIFAQIEAALDSGK</sequence>
<dbReference type="EMBL" id="DUHE01000252">
    <property type="protein sequence ID" value="HII84926.1"/>
    <property type="molecule type" value="Genomic_DNA"/>
</dbReference>
<dbReference type="InterPro" id="IPR017900">
    <property type="entry name" value="4Fe4S_Fe_S_CS"/>
</dbReference>
<evidence type="ECO:0000313" key="3">
    <source>
        <dbReference type="Proteomes" id="UP000586031"/>
    </source>
</evidence>
<dbReference type="InterPro" id="IPR017896">
    <property type="entry name" value="4Fe4S_Fe-S-bd"/>
</dbReference>
<dbReference type="PROSITE" id="PS51379">
    <property type="entry name" value="4FE4S_FER_2"/>
    <property type="match status" value="1"/>
</dbReference>
<feature type="domain" description="4Fe-4S ferredoxin-type" evidence="1">
    <location>
        <begin position="8"/>
        <end position="37"/>
    </location>
</feature>
<dbReference type="Pfam" id="PF00037">
    <property type="entry name" value="Fer4"/>
    <property type="match status" value="1"/>
</dbReference>
<protein>
    <submittedName>
        <fullName evidence="2">4Fe-4S binding protein</fullName>
    </submittedName>
</protein>
<dbReference type="AlphaFoldDB" id="A0A7J4TKH6"/>
<evidence type="ECO:0000313" key="2">
    <source>
        <dbReference type="EMBL" id="HII84926.1"/>
    </source>
</evidence>
<feature type="non-terminal residue" evidence="2">
    <location>
        <position position="1"/>
    </location>
</feature>